<gene>
    <name evidence="2" type="ORF">H4C75_01485</name>
</gene>
<protein>
    <submittedName>
        <fullName evidence="2">Uncharacterized protein</fullName>
    </submittedName>
</protein>
<accession>A0A7W2JQY3</accession>
<evidence type="ECO:0000313" key="2">
    <source>
        <dbReference type="EMBL" id="MBA6063435.1"/>
    </source>
</evidence>
<organism evidence="2 3">
    <name type="scientific">Pseudomonas mosselii</name>
    <dbReference type="NCBI Taxonomy" id="78327"/>
    <lineage>
        <taxon>Bacteria</taxon>
        <taxon>Pseudomonadati</taxon>
        <taxon>Pseudomonadota</taxon>
        <taxon>Gammaproteobacteria</taxon>
        <taxon>Pseudomonadales</taxon>
        <taxon>Pseudomonadaceae</taxon>
        <taxon>Pseudomonas</taxon>
    </lineage>
</organism>
<comment type="caution">
    <text evidence="2">The sequence shown here is derived from an EMBL/GenBank/DDBJ whole genome shotgun (WGS) entry which is preliminary data.</text>
</comment>
<reference evidence="2 3" key="1">
    <citation type="submission" date="2020-07" db="EMBL/GenBank/DDBJ databases">
        <title>Diversity of carbapenemase encoding genes among Pseudomonas putida group clinical isolates in a tertiary Brazilian hospital.</title>
        <authorList>
            <person name="Alberto-Lei F."/>
            <person name="Nodari C.S."/>
            <person name="Streling A.P."/>
            <person name="Paulino J.T."/>
            <person name="Bessa-Neto F.O."/>
            <person name="Cayo R."/>
            <person name="Gales A.C."/>
        </authorList>
    </citation>
    <scope>NUCLEOTIDE SEQUENCE [LARGE SCALE GENOMIC DNA]</scope>
    <source>
        <strain evidence="2 3">14802</strain>
    </source>
</reference>
<evidence type="ECO:0000256" key="1">
    <source>
        <dbReference type="SAM" id="MobiDB-lite"/>
    </source>
</evidence>
<dbReference type="EMBL" id="JACGDE010000001">
    <property type="protein sequence ID" value="MBA6063435.1"/>
    <property type="molecule type" value="Genomic_DNA"/>
</dbReference>
<sequence length="118" mass="12863">MTDEKTKDVPEKTKGKPRQIKNVIPLGTQDVAVYATPKVSKALEEVTEDMTLYHGVRLAQVLEAVYNQGQKDGARNAIGVLEGAIAEAKGDIRHRNPGKPKKPDPALKKPAAKKPKKN</sequence>
<dbReference type="RefSeq" id="WP_182321861.1">
    <property type="nucleotide sequence ID" value="NZ_JACGDE010000001.1"/>
</dbReference>
<proteinExistence type="predicted"/>
<feature type="region of interest" description="Disordered" evidence="1">
    <location>
        <begin position="89"/>
        <end position="118"/>
    </location>
</feature>
<evidence type="ECO:0000313" key="3">
    <source>
        <dbReference type="Proteomes" id="UP000541770"/>
    </source>
</evidence>
<dbReference type="AlphaFoldDB" id="A0A7W2JQY3"/>
<dbReference type="Proteomes" id="UP000541770">
    <property type="component" value="Unassembled WGS sequence"/>
</dbReference>
<name>A0A7W2JQY3_9PSED</name>